<dbReference type="PANTHER" id="PTHR32063:SF19">
    <property type="entry name" value="CATION EFFLUX SYSTEM PROTEIN CUSA"/>
    <property type="match status" value="1"/>
</dbReference>
<comment type="caution">
    <text evidence="2">The sequence shown here is derived from an EMBL/GenBank/DDBJ whole genome shotgun (WGS) entry which is preliminary data.</text>
</comment>
<dbReference type="Gene3D" id="1.20.1640.10">
    <property type="entry name" value="Multidrug efflux transporter AcrB transmembrane domain"/>
    <property type="match status" value="2"/>
</dbReference>
<sequence length="161" mass="18024">WWLQWPAALAIIIVPAIGFYYAAGRGGQLARYQGWIALGWVVLAALLVVPQKIIHEEHNPVSRLLQKGFHPVFNAAMAGRWLVIPLAVVLCVSIYWPLVRLGTQFTPPLYEGDLEYMPTTYPGLSVGEAKYVLQQSDKIIKHFPEVKSVWGRLAEPIPPPT</sequence>
<dbReference type="GO" id="GO:0005886">
    <property type="term" value="C:plasma membrane"/>
    <property type="evidence" value="ECO:0007669"/>
    <property type="project" value="TreeGrafter"/>
</dbReference>
<name>T1AKF0_9ZZZZ</name>
<dbReference type="EMBL" id="AUZY01009257">
    <property type="protein sequence ID" value="EQD42515.1"/>
    <property type="molecule type" value="Genomic_DNA"/>
</dbReference>
<protein>
    <submittedName>
        <fullName evidence="2">Cation efflux system protein CusA</fullName>
    </submittedName>
</protein>
<evidence type="ECO:0000256" key="1">
    <source>
        <dbReference type="SAM" id="Phobius"/>
    </source>
</evidence>
<evidence type="ECO:0000313" key="2">
    <source>
        <dbReference type="EMBL" id="EQD42515.1"/>
    </source>
</evidence>
<keyword evidence="1" id="KW-0812">Transmembrane</keyword>
<gene>
    <name evidence="2" type="ORF">B1B_14029</name>
</gene>
<dbReference type="Gene3D" id="3.30.70.1430">
    <property type="entry name" value="Multidrug efflux transporter AcrB pore domain"/>
    <property type="match status" value="1"/>
</dbReference>
<dbReference type="GO" id="GO:0042910">
    <property type="term" value="F:xenobiotic transmembrane transporter activity"/>
    <property type="evidence" value="ECO:0007669"/>
    <property type="project" value="TreeGrafter"/>
</dbReference>
<dbReference type="AlphaFoldDB" id="T1AKF0"/>
<feature type="transmembrane region" description="Helical" evidence="1">
    <location>
        <begin position="73"/>
        <end position="96"/>
    </location>
</feature>
<accession>T1AKF0</accession>
<organism evidence="2">
    <name type="scientific">mine drainage metagenome</name>
    <dbReference type="NCBI Taxonomy" id="410659"/>
    <lineage>
        <taxon>unclassified sequences</taxon>
        <taxon>metagenomes</taxon>
        <taxon>ecological metagenomes</taxon>
    </lineage>
</organism>
<feature type="non-terminal residue" evidence="2">
    <location>
        <position position="1"/>
    </location>
</feature>
<keyword evidence="1" id="KW-1133">Transmembrane helix</keyword>
<keyword evidence="1" id="KW-0472">Membrane</keyword>
<reference evidence="2" key="1">
    <citation type="submission" date="2013-08" db="EMBL/GenBank/DDBJ databases">
        <authorList>
            <person name="Mendez C."/>
            <person name="Richter M."/>
            <person name="Ferrer M."/>
            <person name="Sanchez J."/>
        </authorList>
    </citation>
    <scope>NUCLEOTIDE SEQUENCE</scope>
</reference>
<dbReference type="Pfam" id="PF00873">
    <property type="entry name" value="ACR_tran"/>
    <property type="match status" value="1"/>
</dbReference>
<dbReference type="PANTHER" id="PTHR32063">
    <property type="match status" value="1"/>
</dbReference>
<feature type="non-terminal residue" evidence="2">
    <location>
        <position position="161"/>
    </location>
</feature>
<dbReference type="InterPro" id="IPR001036">
    <property type="entry name" value="Acrflvin-R"/>
</dbReference>
<feature type="transmembrane region" description="Helical" evidence="1">
    <location>
        <begin position="35"/>
        <end position="53"/>
    </location>
</feature>
<proteinExistence type="predicted"/>
<reference evidence="2" key="2">
    <citation type="journal article" date="2014" name="ISME J.">
        <title>Microbial stratification in low pH oxic and suboxic macroscopic growths along an acid mine drainage.</title>
        <authorList>
            <person name="Mendez-Garcia C."/>
            <person name="Mesa V."/>
            <person name="Sprenger R.R."/>
            <person name="Richter M."/>
            <person name="Diez M.S."/>
            <person name="Solano J."/>
            <person name="Bargiela R."/>
            <person name="Golyshina O.V."/>
            <person name="Manteca A."/>
            <person name="Ramos J.L."/>
            <person name="Gallego J.R."/>
            <person name="Llorente I."/>
            <person name="Martins Dos Santos V.A."/>
            <person name="Jensen O.N."/>
            <person name="Pelaez A.I."/>
            <person name="Sanchez J."/>
            <person name="Ferrer M."/>
        </authorList>
    </citation>
    <scope>NUCLEOTIDE SEQUENCE</scope>
</reference>
<feature type="transmembrane region" description="Helical" evidence="1">
    <location>
        <begin position="6"/>
        <end position="23"/>
    </location>
</feature>